<name>A0A4Z2FEH3_9TELE</name>
<proteinExistence type="predicted"/>
<keyword evidence="2" id="KW-1185">Reference proteome</keyword>
<accession>A0A4Z2FEH3</accession>
<sequence>MQKTMVPRISFHQGSSSTGSFLLRISAPAPLPFIRLMALLRFSRAMGVTLPPPTSHAEAMGVQNYTTQAMQDQLSVRRRTEGHDLPIGDGHFDDEIQVLRLPPLFGLVGDDPLALPPGVAARHLSLQEVHAGLRLGKKLQLEVADAEVPPGINGEKKHT</sequence>
<dbReference type="AlphaFoldDB" id="A0A4Z2FEH3"/>
<evidence type="ECO:0000313" key="2">
    <source>
        <dbReference type="Proteomes" id="UP000314294"/>
    </source>
</evidence>
<gene>
    <name evidence="1" type="ORF">EYF80_050194</name>
</gene>
<dbReference type="EMBL" id="SRLO01001262">
    <property type="protein sequence ID" value="TNN39636.1"/>
    <property type="molecule type" value="Genomic_DNA"/>
</dbReference>
<dbReference type="Proteomes" id="UP000314294">
    <property type="component" value="Unassembled WGS sequence"/>
</dbReference>
<evidence type="ECO:0000313" key="1">
    <source>
        <dbReference type="EMBL" id="TNN39636.1"/>
    </source>
</evidence>
<reference evidence="1 2" key="1">
    <citation type="submission" date="2019-03" db="EMBL/GenBank/DDBJ databases">
        <title>First draft genome of Liparis tanakae, snailfish: a comprehensive survey of snailfish specific genes.</title>
        <authorList>
            <person name="Kim W."/>
            <person name="Song I."/>
            <person name="Jeong J.-H."/>
            <person name="Kim D."/>
            <person name="Kim S."/>
            <person name="Ryu S."/>
            <person name="Song J.Y."/>
            <person name="Lee S.K."/>
        </authorList>
    </citation>
    <scope>NUCLEOTIDE SEQUENCE [LARGE SCALE GENOMIC DNA]</scope>
    <source>
        <tissue evidence="1">Muscle</tissue>
    </source>
</reference>
<protein>
    <submittedName>
        <fullName evidence="1">Uncharacterized protein</fullName>
    </submittedName>
</protein>
<organism evidence="1 2">
    <name type="scientific">Liparis tanakae</name>
    <name type="common">Tanaka's snailfish</name>
    <dbReference type="NCBI Taxonomy" id="230148"/>
    <lineage>
        <taxon>Eukaryota</taxon>
        <taxon>Metazoa</taxon>
        <taxon>Chordata</taxon>
        <taxon>Craniata</taxon>
        <taxon>Vertebrata</taxon>
        <taxon>Euteleostomi</taxon>
        <taxon>Actinopterygii</taxon>
        <taxon>Neopterygii</taxon>
        <taxon>Teleostei</taxon>
        <taxon>Neoteleostei</taxon>
        <taxon>Acanthomorphata</taxon>
        <taxon>Eupercaria</taxon>
        <taxon>Perciformes</taxon>
        <taxon>Cottioidei</taxon>
        <taxon>Cottales</taxon>
        <taxon>Liparidae</taxon>
        <taxon>Liparis</taxon>
    </lineage>
</organism>
<comment type="caution">
    <text evidence="1">The sequence shown here is derived from an EMBL/GenBank/DDBJ whole genome shotgun (WGS) entry which is preliminary data.</text>
</comment>